<proteinExistence type="predicted"/>
<organism evidence="1 2">
    <name type="scientific">Thalassobaculum fulvum</name>
    <dbReference type="NCBI Taxonomy" id="1633335"/>
    <lineage>
        <taxon>Bacteria</taxon>
        <taxon>Pseudomonadati</taxon>
        <taxon>Pseudomonadota</taxon>
        <taxon>Alphaproteobacteria</taxon>
        <taxon>Rhodospirillales</taxon>
        <taxon>Thalassobaculaceae</taxon>
        <taxon>Thalassobaculum</taxon>
    </lineage>
</organism>
<dbReference type="RefSeq" id="WP_189987590.1">
    <property type="nucleotide sequence ID" value="NZ_BMZS01000002.1"/>
</dbReference>
<dbReference type="AlphaFoldDB" id="A0A919CN79"/>
<gene>
    <name evidence="1" type="ORF">GCM10017083_07390</name>
</gene>
<evidence type="ECO:0000313" key="2">
    <source>
        <dbReference type="Proteomes" id="UP000630353"/>
    </source>
</evidence>
<dbReference type="PANTHER" id="PTHR39201:SF1">
    <property type="entry name" value="FLAVODOXIN-LIKE DOMAIN-CONTAINING PROTEIN"/>
    <property type="match status" value="1"/>
</dbReference>
<dbReference type="Gene3D" id="3.40.50.360">
    <property type="match status" value="1"/>
</dbReference>
<keyword evidence="2" id="KW-1185">Reference proteome</keyword>
<reference evidence="1" key="2">
    <citation type="submission" date="2020-09" db="EMBL/GenBank/DDBJ databases">
        <authorList>
            <person name="Sun Q."/>
            <person name="Kim S."/>
        </authorList>
    </citation>
    <scope>NUCLEOTIDE SEQUENCE</scope>
    <source>
        <strain evidence="1">KCTC 42651</strain>
    </source>
</reference>
<sequence length="160" mass="16972">MRALVVCYSLTGTTRRVARALASELGAELEEIRCPRYRPGLLGALRAGHDSWRGLIPEIEPPANDPAQYELVAVGGPVWAWNACTPVRAYLTRTAARLPAVAFFATAGGAGFERAFATMAALAGRQPAATLALTAEHFKEGKDPAAIAAFAAELRRGRPA</sequence>
<dbReference type="EMBL" id="BMZS01000002">
    <property type="protein sequence ID" value="GHD42397.1"/>
    <property type="molecule type" value="Genomic_DNA"/>
</dbReference>
<name>A0A919CN79_9PROT</name>
<dbReference type="InterPro" id="IPR029039">
    <property type="entry name" value="Flavoprotein-like_sf"/>
</dbReference>
<protein>
    <recommendedName>
        <fullName evidence="3">Flavodoxin</fullName>
    </recommendedName>
</protein>
<dbReference type="SUPFAM" id="SSF52218">
    <property type="entry name" value="Flavoproteins"/>
    <property type="match status" value="1"/>
</dbReference>
<evidence type="ECO:0000313" key="1">
    <source>
        <dbReference type="EMBL" id="GHD42397.1"/>
    </source>
</evidence>
<accession>A0A919CN79</accession>
<reference evidence="1" key="1">
    <citation type="journal article" date="2014" name="Int. J. Syst. Evol. Microbiol.">
        <title>Complete genome sequence of Corynebacterium casei LMG S-19264T (=DSM 44701T), isolated from a smear-ripened cheese.</title>
        <authorList>
            <consortium name="US DOE Joint Genome Institute (JGI-PGF)"/>
            <person name="Walter F."/>
            <person name="Albersmeier A."/>
            <person name="Kalinowski J."/>
            <person name="Ruckert C."/>
        </authorList>
    </citation>
    <scope>NUCLEOTIDE SEQUENCE</scope>
    <source>
        <strain evidence="1">KCTC 42651</strain>
    </source>
</reference>
<dbReference type="Proteomes" id="UP000630353">
    <property type="component" value="Unassembled WGS sequence"/>
</dbReference>
<comment type="caution">
    <text evidence="1">The sequence shown here is derived from an EMBL/GenBank/DDBJ whole genome shotgun (WGS) entry which is preliminary data.</text>
</comment>
<evidence type="ECO:0008006" key="3">
    <source>
        <dbReference type="Google" id="ProtNLM"/>
    </source>
</evidence>
<dbReference type="PANTHER" id="PTHR39201">
    <property type="entry name" value="EXPORTED PROTEIN-RELATED"/>
    <property type="match status" value="1"/>
</dbReference>